<dbReference type="Proteomes" id="UP000756860">
    <property type="component" value="Unassembled WGS sequence"/>
</dbReference>
<dbReference type="EMBL" id="JAHCVK010000002">
    <property type="protein sequence ID" value="MBT0652837.1"/>
    <property type="molecule type" value="Genomic_DNA"/>
</dbReference>
<dbReference type="PROSITE" id="PS50005">
    <property type="entry name" value="TPR"/>
    <property type="match status" value="1"/>
</dbReference>
<dbReference type="Gene3D" id="1.25.40.10">
    <property type="entry name" value="Tetratricopeptide repeat domain"/>
    <property type="match status" value="1"/>
</dbReference>
<comment type="caution">
    <text evidence="3">The sequence shown here is derived from an EMBL/GenBank/DDBJ whole genome shotgun (WGS) entry which is preliminary data.</text>
</comment>
<dbReference type="InterPro" id="IPR019734">
    <property type="entry name" value="TPR_rpt"/>
</dbReference>
<feature type="region of interest" description="Disordered" evidence="2">
    <location>
        <begin position="22"/>
        <end position="58"/>
    </location>
</feature>
<organism evidence="3 4">
    <name type="scientific">Geomobilimonas luticola</name>
    <dbReference type="NCBI Taxonomy" id="1114878"/>
    <lineage>
        <taxon>Bacteria</taxon>
        <taxon>Pseudomonadati</taxon>
        <taxon>Thermodesulfobacteriota</taxon>
        <taxon>Desulfuromonadia</taxon>
        <taxon>Geobacterales</taxon>
        <taxon>Geobacteraceae</taxon>
        <taxon>Geomobilimonas</taxon>
    </lineage>
</organism>
<feature type="compositionally biased region" description="Acidic residues" evidence="2">
    <location>
        <begin position="22"/>
        <end position="37"/>
    </location>
</feature>
<reference evidence="3 4" key="1">
    <citation type="submission" date="2021-05" db="EMBL/GenBank/DDBJ databases">
        <title>The draft genome of Geobacter luticola JCM 17780.</title>
        <authorList>
            <person name="Xu Z."/>
            <person name="Masuda Y."/>
            <person name="Itoh H."/>
            <person name="Senoo K."/>
        </authorList>
    </citation>
    <scope>NUCLEOTIDE SEQUENCE [LARGE SCALE GENOMIC DNA]</scope>
    <source>
        <strain evidence="3 4">JCM 17780</strain>
    </source>
</reference>
<evidence type="ECO:0000313" key="4">
    <source>
        <dbReference type="Proteomes" id="UP000756860"/>
    </source>
</evidence>
<keyword evidence="1" id="KW-0802">TPR repeat</keyword>
<name>A0ABS5SBV6_9BACT</name>
<proteinExistence type="predicted"/>
<evidence type="ECO:0000256" key="2">
    <source>
        <dbReference type="SAM" id="MobiDB-lite"/>
    </source>
</evidence>
<evidence type="ECO:0000256" key="1">
    <source>
        <dbReference type="PROSITE-ProRule" id="PRU00339"/>
    </source>
</evidence>
<accession>A0ABS5SBV6</accession>
<evidence type="ECO:0000313" key="3">
    <source>
        <dbReference type="EMBL" id="MBT0652837.1"/>
    </source>
</evidence>
<sequence>MNTENRDELVLEDDDLLVELSEEEAPEEEFAWDDDVADNGGGQDTVTSRNADADPARDPLSTATLAELYVSQGFLKRAVTIYRELLETEPDNEDLKRRMMELKEAVDRDQISAREHALDDLSLEDAAGPATLNPLDEQVEAGGTDSVLRTLERWLENIGRRR</sequence>
<dbReference type="RefSeq" id="WP_214174830.1">
    <property type="nucleotide sequence ID" value="NZ_JAHCVK010000002.1"/>
</dbReference>
<protein>
    <submittedName>
        <fullName evidence="3">Tetratricopeptide repeat protein</fullName>
    </submittedName>
</protein>
<keyword evidence="4" id="KW-1185">Reference proteome</keyword>
<feature type="repeat" description="TPR" evidence="1">
    <location>
        <begin position="59"/>
        <end position="92"/>
    </location>
</feature>
<gene>
    <name evidence="3" type="ORF">KI810_07200</name>
</gene>
<dbReference type="InterPro" id="IPR011990">
    <property type="entry name" value="TPR-like_helical_dom_sf"/>
</dbReference>